<dbReference type="SMART" id="SM00184">
    <property type="entry name" value="RING"/>
    <property type="match status" value="1"/>
</dbReference>
<proteinExistence type="predicted"/>
<dbReference type="PROSITE" id="PS50089">
    <property type="entry name" value="ZF_RING_2"/>
    <property type="match status" value="1"/>
</dbReference>
<dbReference type="InterPro" id="IPR013083">
    <property type="entry name" value="Znf_RING/FYVE/PHD"/>
</dbReference>
<dbReference type="OrthoDB" id="9984778at2759"/>
<dbReference type="HOGENOM" id="CLU_601629_0_0_1"/>
<organism evidence="1 2">
    <name type="scientific">Caenorhabditis remanei</name>
    <name type="common">Caenorhabditis vulgaris</name>
    <dbReference type="NCBI Taxonomy" id="31234"/>
    <lineage>
        <taxon>Eukaryota</taxon>
        <taxon>Metazoa</taxon>
        <taxon>Ecdysozoa</taxon>
        <taxon>Nematoda</taxon>
        <taxon>Chromadorea</taxon>
        <taxon>Rhabditida</taxon>
        <taxon>Rhabditina</taxon>
        <taxon>Rhabditomorpha</taxon>
        <taxon>Rhabditoidea</taxon>
        <taxon>Rhabditidae</taxon>
        <taxon>Peloderinae</taxon>
        <taxon>Caenorhabditis</taxon>
    </lineage>
</organism>
<dbReference type="STRING" id="31234.E3LM79"/>
<name>A0A260YNX6_CAERE</name>
<protein>
    <submittedName>
        <fullName evidence="1">Uncharacterized protein</fullName>
    </submittedName>
</protein>
<dbReference type="SMART" id="SM00744">
    <property type="entry name" value="RINGv"/>
    <property type="match status" value="1"/>
</dbReference>
<dbReference type="eggNOG" id="KOG0800">
    <property type="taxonomic scope" value="Eukaryota"/>
</dbReference>
<dbReference type="SUPFAM" id="SSF57850">
    <property type="entry name" value="RING/U-box"/>
    <property type="match status" value="1"/>
</dbReference>
<dbReference type="InterPro" id="IPR051834">
    <property type="entry name" value="RING_finger_E3_ligase"/>
</dbReference>
<dbReference type="OMA" id="HPECIYK"/>
<dbReference type="PANTHER" id="PTHR45931">
    <property type="entry name" value="SI:CH211-59O9.10"/>
    <property type="match status" value="1"/>
</dbReference>
<dbReference type="InterPro" id="IPR001841">
    <property type="entry name" value="Znf_RING"/>
</dbReference>
<dbReference type="InterPro" id="IPR011016">
    <property type="entry name" value="Znf_RING-CH"/>
</dbReference>
<sequence>MATLGTVLARYKRPADRSTVSVPQTNSCEKSNLDMNSSAPVLVDSSNQSITEQIECNVIRRPVPITPGSFCINPQIQTHPYDRPPPRAPPAVRLQMIPRHSPSENPVIASLMNTVAAARDRKRLREEAMYPKRNVGQQTEGDEVIEQDGYELDNGISSTKRVKREENANQSRRDVSFETIGTNTSPAPIRLTPVSSESSSSANPSTTQPHRSSLHRRRERETPAARQARRERRERQQQEETIRIQLENLQQIDGLVPGSDHSCNQRCPHFQHLVQISNALYHQSQQSGPPPTGPNAVSPTIAPGAYLRGGHYVNPFSFNYPVPAFAPQPLVPVLMGVYPVAPTAPVIHAPVAVRPPPPPPGQAAAIHNLYSFRSHNINMPGYHPELYDALRPSSLNYLFPSMDRFGLDRHHMFAGLDIDVPVGASKIEIDNFTQPTLYVKKEGEEEDDTCTVCLSNFEDGESIRKLPCNHVFHPECIYKWLDINKKCPMCREDIDRIRILQQQ</sequence>
<accession>A0A260YNX6</accession>
<reference evidence="1" key="1">
    <citation type="submission" date="2017-08" db="EMBL/GenBank/DDBJ databases">
        <authorList>
            <person name="de Groot N.N."/>
        </authorList>
    </citation>
    <scope>NUCLEOTIDE SEQUENCE [LARGE SCALE GENOMIC DNA]</scope>
    <source>
        <strain evidence="1">PX439</strain>
    </source>
</reference>
<dbReference type="GO" id="GO:0006511">
    <property type="term" value="P:ubiquitin-dependent protein catabolic process"/>
    <property type="evidence" value="ECO:0007669"/>
    <property type="project" value="TreeGrafter"/>
</dbReference>
<dbReference type="Pfam" id="PF13639">
    <property type="entry name" value="zf-RING_2"/>
    <property type="match status" value="1"/>
</dbReference>
<evidence type="ECO:0000313" key="1">
    <source>
        <dbReference type="EMBL" id="OZF75111.1"/>
    </source>
</evidence>
<dbReference type="PANTHER" id="PTHR45931:SF16">
    <property type="entry name" value="RING_U-BOX SUPERFAMILY PROTEIN"/>
    <property type="match status" value="1"/>
</dbReference>
<keyword evidence="2" id="KW-1185">Reference proteome</keyword>
<dbReference type="Proteomes" id="UP000216624">
    <property type="component" value="Unassembled WGS sequence"/>
</dbReference>
<dbReference type="CTD" id="9817804"/>
<dbReference type="EMBL" id="NMWX01000912">
    <property type="protein sequence ID" value="OZF75111.1"/>
    <property type="molecule type" value="Genomic_DNA"/>
</dbReference>
<dbReference type="GO" id="GO:0061630">
    <property type="term" value="F:ubiquitin protein ligase activity"/>
    <property type="evidence" value="ECO:0007669"/>
    <property type="project" value="TreeGrafter"/>
</dbReference>
<feature type="non-terminal residue" evidence="1">
    <location>
        <position position="1"/>
    </location>
</feature>
<comment type="caution">
    <text evidence="1">The sequence shown here is derived from an EMBL/GenBank/DDBJ whole genome shotgun (WGS) entry which is preliminary data.</text>
</comment>
<dbReference type="GO" id="GO:0008270">
    <property type="term" value="F:zinc ion binding"/>
    <property type="evidence" value="ECO:0007669"/>
    <property type="project" value="UniProtKB-KW"/>
</dbReference>
<dbReference type="Gene3D" id="3.30.40.10">
    <property type="entry name" value="Zinc/RING finger domain, C3HC4 (zinc finger)"/>
    <property type="match status" value="1"/>
</dbReference>
<evidence type="ECO:0000313" key="2">
    <source>
        <dbReference type="Proteomes" id="UP000216624"/>
    </source>
</evidence>
<dbReference type="GO" id="GO:0005634">
    <property type="term" value="C:nucleus"/>
    <property type="evidence" value="ECO:0007669"/>
    <property type="project" value="TreeGrafter"/>
</dbReference>
<dbReference type="KEGG" id="crq:GCK72_002063"/>
<gene>
    <name evidence="1" type="ORF">FL82_12606</name>
</gene>